<evidence type="ECO:0008006" key="8">
    <source>
        <dbReference type="Google" id="ProtNLM"/>
    </source>
</evidence>
<dbReference type="PANTHER" id="PTHR46300:SF2">
    <property type="entry name" value="CYTOCHROME P450 MONOOXYGENASE ALNH-RELATED"/>
    <property type="match status" value="1"/>
</dbReference>
<comment type="cofactor">
    <cofactor evidence="5">
        <name>heme</name>
        <dbReference type="ChEBI" id="CHEBI:30413"/>
    </cofactor>
</comment>
<dbReference type="AlphaFoldDB" id="A0A261XYJ2"/>
<evidence type="ECO:0000256" key="2">
    <source>
        <dbReference type="ARBA" id="ARBA00023002"/>
    </source>
</evidence>
<protein>
    <recommendedName>
        <fullName evidence="8">Cytochrome P450</fullName>
    </recommendedName>
</protein>
<evidence type="ECO:0000256" key="4">
    <source>
        <dbReference type="ARBA" id="ARBA00023033"/>
    </source>
</evidence>
<dbReference type="PRINTS" id="PR00385">
    <property type="entry name" value="P450"/>
</dbReference>
<organism evidence="6 7">
    <name type="scientific">Bifiguratus adelaidae</name>
    <dbReference type="NCBI Taxonomy" id="1938954"/>
    <lineage>
        <taxon>Eukaryota</taxon>
        <taxon>Fungi</taxon>
        <taxon>Fungi incertae sedis</taxon>
        <taxon>Mucoromycota</taxon>
        <taxon>Mucoromycotina</taxon>
        <taxon>Endogonomycetes</taxon>
        <taxon>Endogonales</taxon>
        <taxon>Endogonales incertae sedis</taxon>
        <taxon>Bifiguratus</taxon>
    </lineage>
</organism>
<dbReference type="OrthoDB" id="1055148at2759"/>
<dbReference type="InterPro" id="IPR050364">
    <property type="entry name" value="Cytochrome_P450_fung"/>
</dbReference>
<comment type="caution">
    <text evidence="6">The sequence shown here is derived from an EMBL/GenBank/DDBJ whole genome shotgun (WGS) entry which is preliminary data.</text>
</comment>
<dbReference type="GO" id="GO:0016705">
    <property type="term" value="F:oxidoreductase activity, acting on paired donors, with incorporation or reduction of molecular oxygen"/>
    <property type="evidence" value="ECO:0007669"/>
    <property type="project" value="InterPro"/>
</dbReference>
<keyword evidence="7" id="KW-1185">Reference proteome</keyword>
<dbReference type="InterPro" id="IPR017972">
    <property type="entry name" value="Cyt_P450_CS"/>
</dbReference>
<dbReference type="GO" id="GO:0005506">
    <property type="term" value="F:iron ion binding"/>
    <property type="evidence" value="ECO:0007669"/>
    <property type="project" value="InterPro"/>
</dbReference>
<evidence type="ECO:0000256" key="1">
    <source>
        <dbReference type="ARBA" id="ARBA00022723"/>
    </source>
</evidence>
<keyword evidence="2" id="KW-0560">Oxidoreductase</keyword>
<dbReference type="SUPFAM" id="SSF48264">
    <property type="entry name" value="Cytochrome P450"/>
    <property type="match status" value="2"/>
</dbReference>
<dbReference type="Gene3D" id="1.10.630.10">
    <property type="entry name" value="Cytochrome P450"/>
    <property type="match status" value="2"/>
</dbReference>
<gene>
    <name evidence="6" type="ORF">BZG36_03191</name>
</gene>
<keyword evidence="1 5" id="KW-0479">Metal-binding</keyword>
<dbReference type="GO" id="GO:0020037">
    <property type="term" value="F:heme binding"/>
    <property type="evidence" value="ECO:0007669"/>
    <property type="project" value="InterPro"/>
</dbReference>
<dbReference type="PRINTS" id="PR00463">
    <property type="entry name" value="EP450I"/>
</dbReference>
<accession>A0A261XYJ2</accession>
<evidence type="ECO:0000313" key="6">
    <source>
        <dbReference type="EMBL" id="OZJ03439.1"/>
    </source>
</evidence>
<dbReference type="GO" id="GO:0004497">
    <property type="term" value="F:monooxygenase activity"/>
    <property type="evidence" value="ECO:0007669"/>
    <property type="project" value="UniProtKB-KW"/>
</dbReference>
<proteinExistence type="predicted"/>
<evidence type="ECO:0000256" key="5">
    <source>
        <dbReference type="PIRSR" id="PIRSR602401-1"/>
    </source>
</evidence>
<dbReference type="Pfam" id="PF00067">
    <property type="entry name" value="p450"/>
    <property type="match status" value="2"/>
</dbReference>
<dbReference type="Proteomes" id="UP000242875">
    <property type="component" value="Unassembled WGS sequence"/>
</dbReference>
<keyword evidence="3 5" id="KW-0408">Iron</keyword>
<dbReference type="InterPro" id="IPR036396">
    <property type="entry name" value="Cyt_P450_sf"/>
</dbReference>
<keyword evidence="4" id="KW-0503">Monooxygenase</keyword>
<evidence type="ECO:0000256" key="3">
    <source>
        <dbReference type="ARBA" id="ARBA00023004"/>
    </source>
</evidence>
<dbReference type="PROSITE" id="PS00086">
    <property type="entry name" value="CYTOCHROME_P450"/>
    <property type="match status" value="1"/>
</dbReference>
<reference evidence="6 7" key="1">
    <citation type="journal article" date="2017" name="Mycologia">
        <title>Bifiguratus adelaidae, gen. et sp. nov., a new member of Mucoromycotina in endophytic and soil-dwelling habitats.</title>
        <authorList>
            <person name="Torres-Cruz T.J."/>
            <person name="Billingsley Tobias T.L."/>
            <person name="Almatruk M."/>
            <person name="Hesse C."/>
            <person name="Kuske C.R."/>
            <person name="Desiro A."/>
            <person name="Benucci G.M."/>
            <person name="Bonito G."/>
            <person name="Stajich J.E."/>
            <person name="Dunlap C."/>
            <person name="Arnold A.E."/>
            <person name="Porras-Alfaro A."/>
        </authorList>
    </citation>
    <scope>NUCLEOTIDE SEQUENCE [LARGE SCALE GENOMIC DNA]</scope>
    <source>
        <strain evidence="6 7">AZ0501</strain>
    </source>
</reference>
<keyword evidence="5" id="KW-0349">Heme</keyword>
<dbReference type="PANTHER" id="PTHR46300">
    <property type="entry name" value="P450, PUTATIVE (EUROFUNG)-RELATED-RELATED"/>
    <property type="match status" value="1"/>
</dbReference>
<name>A0A261XYJ2_9FUNG</name>
<sequence>MLSASPPSTDAVKYTVGAAIAIYIVWKTLYQRHQSTPDGPKPLPQPPMLPILGNIHHLNENIIGRIIGFNFRTVVSAPYGDDWRKYRRIFLESTGMRIMAQKQPAIQFEAQEMVSHLVKMNGEAVYPLHYLQFFAYNIILRIMADDRCDGPSDLLLLEELEAQEQGFALASPVKNPSSLFPILRFLPKSWTGLPLEEALENARGNTERMQRLVDRLRARLEAGEDVQCAGRNLLAKEEAGELDHEEVLGTLGVSLAAGVETSSTALSWWIAELANHPHVQQNIVEEIRHIPKEAGLPEYEVLQGFPHLNASIRETLRLHPPAPFGVPHYTVEDDVYRGYRIEKKRTIIFNIHAMNRDPTRLTKRLDAGENVQCFVRDILEKEAQGELEHEKVLSMMGITIATGYLKEQVGASKFPTNEEALDLPYLNATIRETMRLASGRTVRLTARKALGTAAAVVVAYAIWRYSAKPSQNGAKPLPQPPSLPVFGNVHLIDKDPLKCFEYYSQKLGPIFRFDLGAQRLLIVNDANIAYELTSKRGPLYNSRPTDNPFEAIITQDYRSFASTPYGEVWRKRRRIFMDALGSRRLPKYQEYIDLESQHLLINISNIKQQPTNPLPLIQLFTYNVIIKVLVDERFESPDDPWIVREMEIGGMLFDCLAPTGNLARIFPILRFFPQSWVGYKEEDVRTTVDEGNCRFEVLIDRLKKRLASGEDVQCFVRDILEKEAQGELDHQEVQAMMGVTLAAGYETTASTVTWWIAELANHPEVQAKIYAEMKEKVGTGKYPTHEEALDLPYLNATIRETMRLHPAGPFALPHLVMDDDTYQGYHIPKNHTVIFNVYGMNRDPNRFENPNVFNPDRYLNVQQPSSVLTNGRPEDRDHTSFGFGRRVCAGMHLAERELLAVTSLIASKFILEAIDGPIDTEHYHLGLNMSALPYKVKFIPRA</sequence>
<evidence type="ECO:0000313" key="7">
    <source>
        <dbReference type="Proteomes" id="UP000242875"/>
    </source>
</evidence>
<feature type="binding site" description="axial binding residue" evidence="5">
    <location>
        <position position="888"/>
    </location>
    <ligand>
        <name>heme</name>
        <dbReference type="ChEBI" id="CHEBI:30413"/>
    </ligand>
    <ligandPart>
        <name>Fe</name>
        <dbReference type="ChEBI" id="CHEBI:18248"/>
    </ligandPart>
</feature>
<dbReference type="InterPro" id="IPR002401">
    <property type="entry name" value="Cyt_P450_E_grp-I"/>
</dbReference>
<dbReference type="EMBL" id="MVBO01000085">
    <property type="protein sequence ID" value="OZJ03439.1"/>
    <property type="molecule type" value="Genomic_DNA"/>
</dbReference>
<dbReference type="InterPro" id="IPR001128">
    <property type="entry name" value="Cyt_P450"/>
</dbReference>